<organism evidence="2 3">
    <name type="scientific">Rhizophagus irregularis</name>
    <dbReference type="NCBI Taxonomy" id="588596"/>
    <lineage>
        <taxon>Eukaryota</taxon>
        <taxon>Fungi</taxon>
        <taxon>Fungi incertae sedis</taxon>
        <taxon>Mucoromycota</taxon>
        <taxon>Glomeromycotina</taxon>
        <taxon>Glomeromycetes</taxon>
        <taxon>Glomerales</taxon>
        <taxon>Glomeraceae</taxon>
        <taxon>Rhizophagus</taxon>
    </lineage>
</organism>
<name>A0A915ZMU1_9GLOM</name>
<sequence>MFRNRYTSFNPHHTYIRHRHNKINKVSLQISNERNVSEDTPMENELDTEFEEHRLNEYDEFNNDDEFNDDNELDEPDEYGEFDEDGELDTEDELDEYEFDNEYELDESNINEDDYNDLDENEEGHDELDRNEEIIVDKSLKSEKLPYASGVFAPYFSNITEALMFCWIQKHNICQEVTNNQELWHGNIWKESLRFRQTSIMIANDKYNSGDFVTYRESRESSKCIGRILAIIQQNNELKIKIHRVLLFSDLPRNLQSNDRKKRSEEGEVWFIDREMNDAVINIEPQAIVRRVPITILYDDNSIISRNLIKIREILYNYNGHWKLRDVKYSYRHPSEFAAFEEPASNLPVYKFLKHQHFKQAELTRLRLRMNISRNDLARNLWVRCWTIVAKAAAIAFKESFTEDDYVELRECLDNERKHLSEV</sequence>
<feature type="region of interest" description="Disordered" evidence="1">
    <location>
        <begin position="60"/>
        <end position="88"/>
    </location>
</feature>
<protein>
    <submittedName>
        <fullName evidence="2">Uncharacterized protein</fullName>
    </submittedName>
</protein>
<feature type="compositionally biased region" description="Acidic residues" evidence="1">
    <location>
        <begin position="106"/>
        <end position="126"/>
    </location>
</feature>
<evidence type="ECO:0000313" key="2">
    <source>
        <dbReference type="EMBL" id="CAB5383752.1"/>
    </source>
</evidence>
<dbReference type="OrthoDB" id="2424712at2759"/>
<gene>
    <name evidence="2" type="ORF">CHRIB12_LOCUS18565</name>
</gene>
<dbReference type="EMBL" id="CAGKOT010000049">
    <property type="protein sequence ID" value="CAB5383752.1"/>
    <property type="molecule type" value="Genomic_DNA"/>
</dbReference>
<evidence type="ECO:0000256" key="1">
    <source>
        <dbReference type="SAM" id="MobiDB-lite"/>
    </source>
</evidence>
<reference evidence="2" key="1">
    <citation type="submission" date="2020-05" db="EMBL/GenBank/DDBJ databases">
        <authorList>
            <person name="Rincon C."/>
            <person name="Sanders R I."/>
            <person name="Robbins C."/>
            <person name="Chaturvedi A."/>
        </authorList>
    </citation>
    <scope>NUCLEOTIDE SEQUENCE</scope>
    <source>
        <strain evidence="2">CHB12</strain>
    </source>
</reference>
<dbReference type="Proteomes" id="UP000684084">
    <property type="component" value="Unassembled WGS sequence"/>
</dbReference>
<evidence type="ECO:0000313" key="3">
    <source>
        <dbReference type="Proteomes" id="UP000684084"/>
    </source>
</evidence>
<comment type="caution">
    <text evidence="2">The sequence shown here is derived from an EMBL/GenBank/DDBJ whole genome shotgun (WGS) entry which is preliminary data.</text>
</comment>
<proteinExistence type="predicted"/>
<accession>A0A915ZMU1</accession>
<feature type="region of interest" description="Disordered" evidence="1">
    <location>
        <begin position="106"/>
        <end position="127"/>
    </location>
</feature>
<dbReference type="AlphaFoldDB" id="A0A915ZMU1"/>